<evidence type="ECO:0000313" key="9">
    <source>
        <dbReference type="Proteomes" id="UP000014760"/>
    </source>
</evidence>
<gene>
    <name evidence="7" type="ORF">CAPTEDRAFT_215135</name>
</gene>
<keyword evidence="9" id="KW-1185">Reference proteome</keyword>
<dbReference type="EMBL" id="AMQN01012870">
    <property type="status" value="NOT_ANNOTATED_CDS"/>
    <property type="molecule type" value="Genomic_DNA"/>
</dbReference>
<dbReference type="EC" id="3.2.1.51" evidence="2"/>
<dbReference type="InterPro" id="IPR057739">
    <property type="entry name" value="Glyco_hydro_29_N"/>
</dbReference>
<comment type="similarity">
    <text evidence="1">Belongs to the glycosyl hydrolase 29 family.</text>
</comment>
<dbReference type="GO" id="GO:0004560">
    <property type="term" value="F:alpha-L-fucosidase activity"/>
    <property type="evidence" value="ECO:0007669"/>
    <property type="project" value="UniProtKB-EC"/>
</dbReference>
<evidence type="ECO:0000313" key="8">
    <source>
        <dbReference type="EnsemblMetazoa" id="CapteP215135"/>
    </source>
</evidence>
<feature type="domain" description="Glycoside hydrolase family 29 N-terminal" evidence="6">
    <location>
        <begin position="22"/>
        <end position="64"/>
    </location>
</feature>
<dbReference type="EnsemblMetazoa" id="CapteT215135">
    <property type="protein sequence ID" value="CapteP215135"/>
    <property type="gene ID" value="CapteG215135"/>
</dbReference>
<dbReference type="SMART" id="SM00812">
    <property type="entry name" value="Alpha_L_fucos"/>
    <property type="match status" value="1"/>
</dbReference>
<evidence type="ECO:0000256" key="2">
    <source>
        <dbReference type="ARBA" id="ARBA00012662"/>
    </source>
</evidence>
<reference evidence="7 9" key="2">
    <citation type="journal article" date="2013" name="Nature">
        <title>Insights into bilaterian evolution from three spiralian genomes.</title>
        <authorList>
            <person name="Simakov O."/>
            <person name="Marletaz F."/>
            <person name="Cho S.J."/>
            <person name="Edsinger-Gonzales E."/>
            <person name="Havlak P."/>
            <person name="Hellsten U."/>
            <person name="Kuo D.H."/>
            <person name="Larsson T."/>
            <person name="Lv J."/>
            <person name="Arendt D."/>
            <person name="Savage R."/>
            <person name="Osoegawa K."/>
            <person name="de Jong P."/>
            <person name="Grimwood J."/>
            <person name="Chapman J.A."/>
            <person name="Shapiro H."/>
            <person name="Aerts A."/>
            <person name="Otillar R.P."/>
            <person name="Terry A.Y."/>
            <person name="Boore J.L."/>
            <person name="Grigoriev I.V."/>
            <person name="Lindberg D.R."/>
            <person name="Seaver E.C."/>
            <person name="Weisblat D.A."/>
            <person name="Putnam N.H."/>
            <person name="Rokhsar D.S."/>
        </authorList>
    </citation>
    <scope>NUCLEOTIDE SEQUENCE</scope>
    <source>
        <strain evidence="7 9">I ESC-2004</strain>
    </source>
</reference>
<evidence type="ECO:0000313" key="7">
    <source>
        <dbReference type="EMBL" id="ELT93253.1"/>
    </source>
</evidence>
<dbReference type="Gene3D" id="3.20.20.80">
    <property type="entry name" value="Glycosidases"/>
    <property type="match status" value="1"/>
</dbReference>
<dbReference type="HOGENOM" id="CLU_1435705_0_0_1"/>
<dbReference type="GO" id="GO:0005975">
    <property type="term" value="P:carbohydrate metabolic process"/>
    <property type="evidence" value="ECO:0007669"/>
    <property type="project" value="InterPro"/>
</dbReference>
<accession>R7THH4</accession>
<evidence type="ECO:0000256" key="3">
    <source>
        <dbReference type="ARBA" id="ARBA00022729"/>
    </source>
</evidence>
<evidence type="ECO:0000256" key="4">
    <source>
        <dbReference type="ARBA" id="ARBA00022801"/>
    </source>
</evidence>
<organism evidence="7">
    <name type="scientific">Capitella teleta</name>
    <name type="common">Polychaete worm</name>
    <dbReference type="NCBI Taxonomy" id="283909"/>
    <lineage>
        <taxon>Eukaryota</taxon>
        <taxon>Metazoa</taxon>
        <taxon>Spiralia</taxon>
        <taxon>Lophotrochozoa</taxon>
        <taxon>Annelida</taxon>
        <taxon>Polychaeta</taxon>
        <taxon>Sedentaria</taxon>
        <taxon>Scolecida</taxon>
        <taxon>Capitellidae</taxon>
        <taxon>Capitella</taxon>
    </lineage>
</organism>
<evidence type="ECO:0000256" key="1">
    <source>
        <dbReference type="ARBA" id="ARBA00007951"/>
    </source>
</evidence>
<dbReference type="Pfam" id="PF01120">
    <property type="entry name" value="Alpha_L_fucos"/>
    <property type="match status" value="1"/>
</dbReference>
<dbReference type="InterPro" id="IPR000933">
    <property type="entry name" value="Glyco_hydro_29"/>
</dbReference>
<name>R7THH4_CAPTE</name>
<dbReference type="OrthoDB" id="6039950at2759"/>
<dbReference type="SUPFAM" id="SSF51445">
    <property type="entry name" value="(Trans)glycosidases"/>
    <property type="match status" value="1"/>
</dbReference>
<keyword evidence="5" id="KW-0326">Glycosidase</keyword>
<protein>
    <recommendedName>
        <fullName evidence="2">alpha-L-fucosidase</fullName>
        <ecNumber evidence="2">3.2.1.51</ecNumber>
    </recommendedName>
</protein>
<dbReference type="InterPro" id="IPR017853">
    <property type="entry name" value="GH"/>
</dbReference>
<keyword evidence="4" id="KW-0378">Hydrolase</keyword>
<dbReference type="EMBL" id="KB309815">
    <property type="protein sequence ID" value="ELT93253.1"/>
    <property type="molecule type" value="Genomic_DNA"/>
</dbReference>
<sequence length="189" mass="22755">MPFIISCHFMKLFELNFIEYKEKKQYMKWNYRKDFKYQDLAPLFKAELWQPKQWASLFQEARAKLCRVDVWVEFYGTLIQKTKLLTEMNNLVRIYKPDLLWSDRDDYADSAHWKDKQFLSWLFNERWHLAPETNEIICQWPSRAQLQLGSDQSTADTEVSMLRYEREPFEVTPDGSEGTLISSAPCYHD</sequence>
<proteinExistence type="inferred from homology"/>
<evidence type="ECO:0000259" key="6">
    <source>
        <dbReference type="Pfam" id="PF01120"/>
    </source>
</evidence>
<reference evidence="8" key="3">
    <citation type="submission" date="2015-06" db="UniProtKB">
        <authorList>
            <consortium name="EnsemblMetazoa"/>
        </authorList>
    </citation>
    <scope>IDENTIFICATION</scope>
</reference>
<dbReference type="AlphaFoldDB" id="R7THH4"/>
<evidence type="ECO:0000256" key="5">
    <source>
        <dbReference type="ARBA" id="ARBA00023295"/>
    </source>
</evidence>
<reference evidence="9" key="1">
    <citation type="submission" date="2012-12" db="EMBL/GenBank/DDBJ databases">
        <authorList>
            <person name="Hellsten U."/>
            <person name="Grimwood J."/>
            <person name="Chapman J.A."/>
            <person name="Shapiro H."/>
            <person name="Aerts A."/>
            <person name="Otillar R.P."/>
            <person name="Terry A.Y."/>
            <person name="Boore J.L."/>
            <person name="Simakov O."/>
            <person name="Marletaz F."/>
            <person name="Cho S.-J."/>
            <person name="Edsinger-Gonzales E."/>
            <person name="Havlak P."/>
            <person name="Kuo D.-H."/>
            <person name="Larsson T."/>
            <person name="Lv J."/>
            <person name="Arendt D."/>
            <person name="Savage R."/>
            <person name="Osoegawa K."/>
            <person name="de Jong P."/>
            <person name="Lindberg D.R."/>
            <person name="Seaver E.C."/>
            <person name="Weisblat D.A."/>
            <person name="Putnam N.H."/>
            <person name="Grigoriev I.V."/>
            <person name="Rokhsar D.S."/>
        </authorList>
    </citation>
    <scope>NUCLEOTIDE SEQUENCE</scope>
    <source>
        <strain evidence="9">I ESC-2004</strain>
    </source>
</reference>
<dbReference type="Proteomes" id="UP000014760">
    <property type="component" value="Unassembled WGS sequence"/>
</dbReference>
<keyword evidence="3" id="KW-0732">Signal</keyword>